<feature type="compositionally biased region" description="Basic and acidic residues" evidence="6">
    <location>
        <begin position="735"/>
        <end position="760"/>
    </location>
</feature>
<feature type="domain" description="C2H2-type" evidence="7">
    <location>
        <begin position="241"/>
        <end position="261"/>
    </location>
</feature>
<protein>
    <recommendedName>
        <fullName evidence="7">C2H2-type domain-containing protein</fullName>
    </recommendedName>
</protein>
<organism evidence="8 9">
    <name type="scientific">Patella caerulea</name>
    <name type="common">Rayed Mediterranean limpet</name>
    <dbReference type="NCBI Taxonomy" id="87958"/>
    <lineage>
        <taxon>Eukaryota</taxon>
        <taxon>Metazoa</taxon>
        <taxon>Spiralia</taxon>
        <taxon>Lophotrochozoa</taxon>
        <taxon>Mollusca</taxon>
        <taxon>Gastropoda</taxon>
        <taxon>Patellogastropoda</taxon>
        <taxon>Patelloidea</taxon>
        <taxon>Patellidae</taxon>
        <taxon>Patella</taxon>
    </lineage>
</organism>
<dbReference type="GO" id="GO:0000981">
    <property type="term" value="F:DNA-binding transcription factor activity, RNA polymerase II-specific"/>
    <property type="evidence" value="ECO:0007669"/>
    <property type="project" value="TreeGrafter"/>
</dbReference>
<dbReference type="PROSITE" id="PS00028">
    <property type="entry name" value="ZINC_FINGER_C2H2_1"/>
    <property type="match status" value="3"/>
</dbReference>
<feature type="compositionally biased region" description="Basic and acidic residues" evidence="6">
    <location>
        <begin position="914"/>
        <end position="950"/>
    </location>
</feature>
<keyword evidence="5" id="KW-0539">Nucleus</keyword>
<feature type="compositionally biased region" description="Basic and acidic residues" evidence="6">
    <location>
        <begin position="972"/>
        <end position="987"/>
    </location>
</feature>
<feature type="compositionally biased region" description="Polar residues" evidence="6">
    <location>
        <begin position="787"/>
        <end position="796"/>
    </location>
</feature>
<proteinExistence type="predicted"/>
<dbReference type="EMBL" id="JAZGQO010000006">
    <property type="protein sequence ID" value="KAK6184658.1"/>
    <property type="molecule type" value="Genomic_DNA"/>
</dbReference>
<feature type="domain" description="C2H2-type" evidence="7">
    <location>
        <begin position="405"/>
        <end position="426"/>
    </location>
</feature>
<feature type="compositionally biased region" description="Polar residues" evidence="6">
    <location>
        <begin position="805"/>
        <end position="829"/>
    </location>
</feature>
<dbReference type="Pfam" id="PF25429">
    <property type="entry name" value="zf-POGZ"/>
    <property type="match status" value="1"/>
</dbReference>
<reference evidence="8 9" key="1">
    <citation type="submission" date="2024-01" db="EMBL/GenBank/DDBJ databases">
        <title>The genome of the rayed Mediterranean limpet Patella caerulea (Linnaeus, 1758).</title>
        <authorList>
            <person name="Anh-Thu Weber A."/>
            <person name="Halstead-Nussloch G."/>
        </authorList>
    </citation>
    <scope>NUCLEOTIDE SEQUENCE [LARGE SCALE GENOMIC DNA]</scope>
    <source>
        <strain evidence="8">AATW-2023a</strain>
        <tissue evidence="8">Whole specimen</tissue>
    </source>
</reference>
<keyword evidence="9" id="KW-1185">Reference proteome</keyword>
<feature type="domain" description="C2H2-type" evidence="7">
    <location>
        <begin position="278"/>
        <end position="299"/>
    </location>
</feature>
<evidence type="ECO:0000256" key="4">
    <source>
        <dbReference type="ARBA" id="ARBA00022833"/>
    </source>
</evidence>
<dbReference type="GO" id="GO:0008270">
    <property type="term" value="F:zinc ion binding"/>
    <property type="evidence" value="ECO:0007669"/>
    <property type="project" value="UniProtKB-KW"/>
</dbReference>
<dbReference type="AlphaFoldDB" id="A0AAN8K3Y1"/>
<evidence type="ECO:0000259" key="7">
    <source>
        <dbReference type="PROSITE" id="PS00028"/>
    </source>
</evidence>
<evidence type="ECO:0000256" key="1">
    <source>
        <dbReference type="ARBA" id="ARBA00022723"/>
    </source>
</evidence>
<dbReference type="Gene3D" id="3.30.160.60">
    <property type="entry name" value="Classic Zinc Finger"/>
    <property type="match status" value="2"/>
</dbReference>
<feature type="compositionally biased region" description="Basic and acidic residues" evidence="6">
    <location>
        <begin position="831"/>
        <end position="852"/>
    </location>
</feature>
<evidence type="ECO:0000313" key="8">
    <source>
        <dbReference type="EMBL" id="KAK6184658.1"/>
    </source>
</evidence>
<dbReference type="InterPro" id="IPR013087">
    <property type="entry name" value="Znf_C2H2_type"/>
</dbReference>
<feature type="compositionally biased region" description="Polar residues" evidence="6">
    <location>
        <begin position="1054"/>
        <end position="1079"/>
    </location>
</feature>
<dbReference type="InterPro" id="IPR057618">
    <property type="entry name" value="Znf_POGZ/Z280C-D-like"/>
</dbReference>
<evidence type="ECO:0000256" key="5">
    <source>
        <dbReference type="ARBA" id="ARBA00023242"/>
    </source>
</evidence>
<evidence type="ECO:0000256" key="2">
    <source>
        <dbReference type="ARBA" id="ARBA00022737"/>
    </source>
</evidence>
<feature type="compositionally biased region" description="Basic and acidic residues" evidence="6">
    <location>
        <begin position="1101"/>
        <end position="1159"/>
    </location>
</feature>
<evidence type="ECO:0000256" key="3">
    <source>
        <dbReference type="ARBA" id="ARBA00022771"/>
    </source>
</evidence>
<keyword evidence="4" id="KW-0862">Zinc</keyword>
<feature type="compositionally biased region" description="Basic and acidic residues" evidence="6">
    <location>
        <begin position="648"/>
        <end position="662"/>
    </location>
</feature>
<comment type="caution">
    <text evidence="8">The sequence shown here is derived from an EMBL/GenBank/DDBJ whole genome shotgun (WGS) entry which is preliminary data.</text>
</comment>
<dbReference type="Proteomes" id="UP001347796">
    <property type="component" value="Unassembled WGS sequence"/>
</dbReference>
<accession>A0AAN8K3Y1</accession>
<dbReference type="GO" id="GO:0000978">
    <property type="term" value="F:RNA polymerase II cis-regulatory region sequence-specific DNA binding"/>
    <property type="evidence" value="ECO:0007669"/>
    <property type="project" value="TreeGrafter"/>
</dbReference>
<dbReference type="InterPro" id="IPR050527">
    <property type="entry name" value="Snail/Krueppel_Znf"/>
</dbReference>
<feature type="compositionally biased region" description="Polar residues" evidence="6">
    <location>
        <begin position="1026"/>
        <end position="1038"/>
    </location>
</feature>
<keyword evidence="1" id="KW-0479">Metal-binding</keyword>
<dbReference type="PANTHER" id="PTHR24388:SF90">
    <property type="entry name" value="C2H2-TYPE DOMAIN-CONTAINING PROTEIN"/>
    <property type="match status" value="1"/>
</dbReference>
<keyword evidence="2" id="KW-0677">Repeat</keyword>
<evidence type="ECO:0000256" key="6">
    <source>
        <dbReference type="SAM" id="MobiDB-lite"/>
    </source>
</evidence>
<name>A0AAN8K3Y1_PATCE</name>
<evidence type="ECO:0000313" key="9">
    <source>
        <dbReference type="Proteomes" id="UP001347796"/>
    </source>
</evidence>
<feature type="compositionally biased region" description="Basic and acidic residues" evidence="6">
    <location>
        <begin position="998"/>
        <end position="1022"/>
    </location>
</feature>
<feature type="region of interest" description="Disordered" evidence="6">
    <location>
        <begin position="608"/>
        <end position="1213"/>
    </location>
</feature>
<feature type="compositionally biased region" description="Basic and acidic residues" evidence="6">
    <location>
        <begin position="859"/>
        <end position="907"/>
    </location>
</feature>
<sequence length="1213" mass="138407">MPKSTRRASMQAMYTLNKHTFSSDVRLLMECTEEELLPCQKDSYKNALDEFNRVSKYIENVKSGKVQIQSLPSTSLTSTTDQQVNDPDIIVIGESPPQQKTVNQRVAQRQAVSNAPVANLTIPPLPVSAIPQQVYKFVNGHQSNVVKVGNQIFIRPMMTVAPQPNAPIVNITQSQIQAASNLRPMTMFDKRAELESQRRLGLSKKEVDSSGNWVPLDEFYYGKKEGDPTYIEEKGEYRFKCWFCSKMLYNNVKTMMHMQGHIDSEKQQNLDLSDLTQCKHCYKQFDTPFEMQTHIEKVHLNNSNVLMCRICEKDHESRVGLTSHMRQNHNACEMPYICQLCEFRSSMYSDVVDHFKKKHDSSENMLCLYCLKAFHVKFVSTGWGQTQNYYHHLLKHQSKNKIRKCQVCKLTFFNPQDLKAHRRKDHQANIKGVIGMNSKYTTPDQVMIKVPEQGLQPKQIKSLNAPAVSKVRDNHLVLPGAVNQIHCMECKMLMGTQDHYKKYIQCSMCRFATSCSFAYANHMMGFHSGQMTALSLNVPKERPMEHVMYCMCGYASIYGNNIANHMVYCTKRTCYKDKPDVPINDYENKEIQDPRNKPGASLLDVLGLVKRPTPSQREDVDLEDDYEAAGSSSDQTGQHKKSGWFRIRLQDKPKKTSDGKREDEEDMDQTENTSTTDDVHNTDNNSANKTSDNIDNTDDNSKTTPNVNLTDSSKLQGDQLCETIKDNGNTFSPSDSKKKSTQDKEFIENREETNKNKDTKLQTTTTSDSAESEFADGVKSTVEDGKTTITSKTCTDMETDVPLLPNSSAAYAVNPSSGKGDNSFDNTGSADPDKLGKESELHSKAADIEKIENSSPTEDSTKETLVELDDKNPTNSAREENMSRQRDSGFKEKYSNDSKEVDKEKIENSSPTEDSTKETSVELDDNKTNKSKEENEISRQKDSESMEKHSNNYQENSEESNHAKYSESSSIEETHKPEESSDKHVLEEEGGASGSKTAPEESVEKIQSDTEETKKIDDKTIEDNILNKTDSKTNIVNTDDNKTKDGASGLCEKSTPQANSQPKESTPNQSNITGSSSSDKNYDHSDGGYNRRHSSSAEQSSSDRSHDYKDKDRSYKRRSDDYNRDRDRDRSRDYHRDDRDRKYDRDYDRHGRDRSRDYGYHGGQSNRDYRRDGHRDRDRNRDRDRDYYDNRNYGRQGKGQGHRGGYRDRNSYY</sequence>
<dbReference type="SMART" id="SM00355">
    <property type="entry name" value="ZnF_C2H2"/>
    <property type="match status" value="6"/>
</dbReference>
<gene>
    <name evidence="8" type="ORF">SNE40_007089</name>
</gene>
<feature type="compositionally biased region" description="Polar residues" evidence="6">
    <location>
        <begin position="670"/>
        <end position="687"/>
    </location>
</feature>
<dbReference type="PANTHER" id="PTHR24388">
    <property type="entry name" value="ZINC FINGER PROTEIN"/>
    <property type="match status" value="1"/>
</dbReference>
<feature type="compositionally biased region" description="Basic and acidic residues" evidence="6">
    <location>
        <begin position="1167"/>
        <end position="1189"/>
    </location>
</feature>
<keyword evidence="3" id="KW-0863">Zinc-finger</keyword>
<feature type="compositionally biased region" description="Polar residues" evidence="6">
    <location>
        <begin position="705"/>
        <end position="716"/>
    </location>
</feature>